<evidence type="ECO:0000313" key="5">
    <source>
        <dbReference type="Proteomes" id="UP000189339"/>
    </source>
</evidence>
<organism evidence="4 5">
    <name type="scientific">Marinobacter lutaoensis</name>
    <dbReference type="NCBI Taxonomy" id="135739"/>
    <lineage>
        <taxon>Bacteria</taxon>
        <taxon>Pseudomonadati</taxon>
        <taxon>Pseudomonadota</taxon>
        <taxon>Gammaproteobacteria</taxon>
        <taxon>Pseudomonadales</taxon>
        <taxon>Marinobacteraceae</taxon>
        <taxon>Marinobacter</taxon>
    </lineage>
</organism>
<dbReference type="InterPro" id="IPR050498">
    <property type="entry name" value="Ycf3"/>
</dbReference>
<evidence type="ECO:0000256" key="3">
    <source>
        <dbReference type="PROSITE-ProRule" id="PRU00339"/>
    </source>
</evidence>
<dbReference type="Pfam" id="PF13432">
    <property type="entry name" value="TPR_16"/>
    <property type="match status" value="1"/>
</dbReference>
<dbReference type="SMART" id="SM00028">
    <property type="entry name" value="TPR"/>
    <property type="match status" value="2"/>
</dbReference>
<dbReference type="AlphaFoldDB" id="A0A1V2DVD9"/>
<dbReference type="Gene3D" id="1.25.40.10">
    <property type="entry name" value="Tetratricopeptide repeat domain"/>
    <property type="match status" value="1"/>
</dbReference>
<feature type="repeat" description="TPR" evidence="3">
    <location>
        <begin position="37"/>
        <end position="70"/>
    </location>
</feature>
<gene>
    <name evidence="4" type="ORF">BTO32_08190</name>
</gene>
<dbReference type="InterPro" id="IPR011990">
    <property type="entry name" value="TPR-like_helical_dom_sf"/>
</dbReference>
<dbReference type="PROSITE" id="PS51257">
    <property type="entry name" value="PROKAR_LIPOPROTEIN"/>
    <property type="match status" value="1"/>
</dbReference>
<dbReference type="EMBL" id="MSCW01000005">
    <property type="protein sequence ID" value="ONF44251.1"/>
    <property type="molecule type" value="Genomic_DNA"/>
</dbReference>
<keyword evidence="2 3" id="KW-0802">TPR repeat</keyword>
<dbReference type="SUPFAM" id="SSF48452">
    <property type="entry name" value="TPR-like"/>
    <property type="match status" value="1"/>
</dbReference>
<accession>A0A1V2DVD9</accession>
<evidence type="ECO:0000313" key="4">
    <source>
        <dbReference type="EMBL" id="ONF44251.1"/>
    </source>
</evidence>
<proteinExistence type="predicted"/>
<dbReference type="OrthoDB" id="255821at2"/>
<name>A0A1V2DVD9_9GAMM</name>
<dbReference type="Proteomes" id="UP000189339">
    <property type="component" value="Unassembled WGS sequence"/>
</dbReference>
<reference evidence="4 5" key="1">
    <citation type="submission" date="2016-12" db="EMBL/GenBank/DDBJ databases">
        <title>Marinobacter lutaoensis whole genome sequencing.</title>
        <authorList>
            <person name="Verma A."/>
            <person name="Krishnamurthi S."/>
        </authorList>
    </citation>
    <scope>NUCLEOTIDE SEQUENCE [LARGE SCALE GENOMIC DNA]</scope>
    <source>
        <strain evidence="4 5">T5054</strain>
    </source>
</reference>
<dbReference type="STRING" id="135739.BTO32_08190"/>
<dbReference type="PANTHER" id="PTHR44858:SF1">
    <property type="entry name" value="UDP-N-ACETYLGLUCOSAMINE--PEPTIDE N-ACETYLGLUCOSAMINYLTRANSFERASE SPINDLY-RELATED"/>
    <property type="match status" value="1"/>
</dbReference>
<dbReference type="PROSITE" id="PS50005">
    <property type="entry name" value="TPR"/>
    <property type="match status" value="1"/>
</dbReference>
<protein>
    <submittedName>
        <fullName evidence="4">Uncharacterized protein</fullName>
    </submittedName>
</protein>
<evidence type="ECO:0000256" key="2">
    <source>
        <dbReference type="ARBA" id="ARBA00022803"/>
    </source>
</evidence>
<dbReference type="PANTHER" id="PTHR44858">
    <property type="entry name" value="TETRATRICOPEPTIDE REPEAT PROTEIN 6"/>
    <property type="match status" value="1"/>
</dbReference>
<evidence type="ECO:0000256" key="1">
    <source>
        <dbReference type="ARBA" id="ARBA00022737"/>
    </source>
</evidence>
<sequence>MTGRERMAVFGVLLWLAGCAATPETGGSAVPRDPDRASVLARRGDLDWQAGREDAAIDAWQQAVALNPQDAVAVNNLALALAERHRYAEAARLLDDGIRHSPGVPDLHYNLAVLCELYLLQLDCALVHYRAYLDLTGDDAPDVAGWVADLERRLAP</sequence>
<keyword evidence="5" id="KW-1185">Reference proteome</keyword>
<dbReference type="RefSeq" id="WP_076724131.1">
    <property type="nucleotide sequence ID" value="NZ_JABWTC010000007.1"/>
</dbReference>
<comment type="caution">
    <text evidence="4">The sequence shown here is derived from an EMBL/GenBank/DDBJ whole genome shotgun (WGS) entry which is preliminary data.</text>
</comment>
<keyword evidence="1" id="KW-0677">Repeat</keyword>
<dbReference type="InterPro" id="IPR019734">
    <property type="entry name" value="TPR_rpt"/>
</dbReference>